<dbReference type="AlphaFoldDB" id="A0AAD5RG07"/>
<dbReference type="GO" id="GO:0042910">
    <property type="term" value="F:xenobiotic transmembrane transporter activity"/>
    <property type="evidence" value="ECO:0007669"/>
    <property type="project" value="InterPro"/>
</dbReference>
<accession>A0AAD5RG07</accession>
<feature type="transmembrane region" description="Helical" evidence="7">
    <location>
        <begin position="468"/>
        <end position="493"/>
    </location>
</feature>
<dbReference type="GO" id="GO:0016020">
    <property type="term" value="C:membrane"/>
    <property type="evidence" value="ECO:0007669"/>
    <property type="project" value="UniProtKB-SubCell"/>
</dbReference>
<evidence type="ECO:0000313" key="9">
    <source>
        <dbReference type="Proteomes" id="UP001201980"/>
    </source>
</evidence>
<feature type="region of interest" description="Disordered" evidence="6">
    <location>
        <begin position="161"/>
        <end position="188"/>
    </location>
</feature>
<feature type="transmembrane region" description="Helical" evidence="7">
    <location>
        <begin position="589"/>
        <end position="608"/>
    </location>
</feature>
<proteinExistence type="inferred from homology"/>
<feature type="transmembrane region" description="Helical" evidence="7">
    <location>
        <begin position="333"/>
        <end position="351"/>
    </location>
</feature>
<gene>
    <name evidence="8" type="ORF">MKZ38_009372</name>
</gene>
<evidence type="ECO:0000256" key="2">
    <source>
        <dbReference type="ARBA" id="ARBA00010199"/>
    </source>
</evidence>
<evidence type="ECO:0000256" key="4">
    <source>
        <dbReference type="ARBA" id="ARBA00022989"/>
    </source>
</evidence>
<dbReference type="PANTHER" id="PTHR11206">
    <property type="entry name" value="MULTIDRUG RESISTANCE PROTEIN"/>
    <property type="match status" value="1"/>
</dbReference>
<evidence type="ECO:0000256" key="5">
    <source>
        <dbReference type="ARBA" id="ARBA00023136"/>
    </source>
</evidence>
<evidence type="ECO:0000256" key="3">
    <source>
        <dbReference type="ARBA" id="ARBA00022692"/>
    </source>
</evidence>
<reference evidence="8" key="1">
    <citation type="submission" date="2022-07" db="EMBL/GenBank/DDBJ databases">
        <title>Draft genome sequence of Zalerion maritima ATCC 34329, a (micro)plastics degrading marine fungus.</title>
        <authorList>
            <person name="Paco A."/>
            <person name="Goncalves M.F.M."/>
            <person name="Rocha-Santos T.A.P."/>
            <person name="Alves A."/>
        </authorList>
    </citation>
    <scope>NUCLEOTIDE SEQUENCE</scope>
    <source>
        <strain evidence="8">ATCC 34329</strain>
    </source>
</reference>
<comment type="similarity">
    <text evidence="2">Belongs to the multi antimicrobial extrusion (MATE) (TC 2.A.66.1) family.</text>
</comment>
<sequence length="652" mass="71466">MTPPLDIPIRKDDDSTSLDVGAASPRSFQSISEIAHEALIRDLAECSDEGDPDTETPLSFLSDEEEEGEDGELHYTPTLYRRPEGVAFGAARPVIGVVPASHDEGVLTKVEKKQCRDAERSLLRDNHFLPPKHPVSEHPNLFRRIYKHVFSTKVRGTGYDTFDEETTSETTPLIKTQSHTRPGHEGHEHLNEQWDAAVAAGQIHTTWQREAKTITVYSRSLILTFILHYSVTVTAIIAAGRIGAAELGAVSLATMTANITCYAPFQGLTTALDTLCAQAYGSGHKHLVGLQVQRMSFFLTVLSIPVAISWWFATDILRLALPNETASVELAGLYMRIMILGIPGVWAFECGKRFVQAQGLFHATTYALLMGAPLNILISWTLVKKLGLGFVGAPMAHAFTQLLLPLLLYLYVVFVQGSHCWGGFTKRAFHNWGPMVRLALPGMIMVEAEFLAFEILTLVAGRFGTDALAAQSVIVTLTSILYQIPFPLAIAASTRVANLIGSKVVEAAHTSAKVSIIYAAIVGTINMAILCGGRFYLPQFFTEDEEVISIVAEVLPICAILQLLEGLASMSHGLLRAIGRQSVGGYTNLFVYYSVALPLSFGTAYGLGWDLQGLWFGVTIGIFLVASIEYWFIYSSDWHQAVKDAEDRNASW</sequence>
<feature type="transmembrane region" description="Helical" evidence="7">
    <location>
        <begin position="614"/>
        <end position="633"/>
    </location>
</feature>
<dbReference type="CDD" id="cd13132">
    <property type="entry name" value="MATE_eukaryotic"/>
    <property type="match status" value="1"/>
</dbReference>
<evidence type="ECO:0000313" key="8">
    <source>
        <dbReference type="EMBL" id="KAJ2892788.1"/>
    </source>
</evidence>
<keyword evidence="4 7" id="KW-1133">Transmembrane helix</keyword>
<protein>
    <submittedName>
        <fullName evidence="8">MATE efflux family protein</fullName>
    </submittedName>
</protein>
<dbReference type="NCBIfam" id="TIGR00797">
    <property type="entry name" value="matE"/>
    <property type="match status" value="1"/>
</dbReference>
<evidence type="ECO:0000256" key="7">
    <source>
        <dbReference type="SAM" id="Phobius"/>
    </source>
</evidence>
<feature type="transmembrane region" description="Helical" evidence="7">
    <location>
        <begin position="295"/>
        <end position="313"/>
    </location>
</feature>
<evidence type="ECO:0000256" key="6">
    <source>
        <dbReference type="SAM" id="MobiDB-lite"/>
    </source>
</evidence>
<evidence type="ECO:0000256" key="1">
    <source>
        <dbReference type="ARBA" id="ARBA00004141"/>
    </source>
</evidence>
<keyword evidence="3 7" id="KW-0812">Transmembrane</keyword>
<dbReference type="InterPro" id="IPR045069">
    <property type="entry name" value="MATE_euk"/>
</dbReference>
<feature type="transmembrane region" description="Helical" evidence="7">
    <location>
        <begin position="395"/>
        <end position="414"/>
    </location>
</feature>
<dbReference type="GO" id="GO:1990961">
    <property type="term" value="P:xenobiotic detoxification by transmembrane export across the plasma membrane"/>
    <property type="evidence" value="ECO:0007669"/>
    <property type="project" value="InterPro"/>
</dbReference>
<keyword evidence="9" id="KW-1185">Reference proteome</keyword>
<feature type="region of interest" description="Disordered" evidence="6">
    <location>
        <begin position="1"/>
        <end position="24"/>
    </location>
</feature>
<comment type="subcellular location">
    <subcellularLocation>
        <location evidence="1">Membrane</location>
        <topology evidence="1">Multi-pass membrane protein</topology>
    </subcellularLocation>
</comment>
<dbReference type="Pfam" id="PF01554">
    <property type="entry name" value="MatE"/>
    <property type="match status" value="2"/>
</dbReference>
<name>A0AAD5RG07_9PEZI</name>
<feature type="transmembrane region" description="Helical" evidence="7">
    <location>
        <begin position="363"/>
        <end position="383"/>
    </location>
</feature>
<dbReference type="EMBL" id="JAKWBI020000723">
    <property type="protein sequence ID" value="KAJ2892788.1"/>
    <property type="molecule type" value="Genomic_DNA"/>
</dbReference>
<feature type="transmembrane region" description="Helical" evidence="7">
    <location>
        <begin position="547"/>
        <end position="568"/>
    </location>
</feature>
<dbReference type="Proteomes" id="UP001201980">
    <property type="component" value="Unassembled WGS sequence"/>
</dbReference>
<keyword evidence="5 7" id="KW-0472">Membrane</keyword>
<feature type="region of interest" description="Disordered" evidence="6">
    <location>
        <begin position="46"/>
        <end position="71"/>
    </location>
</feature>
<dbReference type="InterPro" id="IPR002528">
    <property type="entry name" value="MATE_fam"/>
</dbReference>
<comment type="caution">
    <text evidence="8">The sequence shown here is derived from an EMBL/GenBank/DDBJ whole genome shotgun (WGS) entry which is preliminary data.</text>
</comment>
<feature type="transmembrane region" description="Helical" evidence="7">
    <location>
        <begin position="435"/>
        <end position="456"/>
    </location>
</feature>
<dbReference type="GO" id="GO:0015297">
    <property type="term" value="F:antiporter activity"/>
    <property type="evidence" value="ECO:0007669"/>
    <property type="project" value="InterPro"/>
</dbReference>
<organism evidence="8 9">
    <name type="scientific">Zalerion maritima</name>
    <dbReference type="NCBI Taxonomy" id="339359"/>
    <lineage>
        <taxon>Eukaryota</taxon>
        <taxon>Fungi</taxon>
        <taxon>Dikarya</taxon>
        <taxon>Ascomycota</taxon>
        <taxon>Pezizomycotina</taxon>
        <taxon>Sordariomycetes</taxon>
        <taxon>Lulworthiomycetidae</taxon>
        <taxon>Lulworthiales</taxon>
        <taxon>Lulworthiaceae</taxon>
        <taxon>Zalerion</taxon>
    </lineage>
</organism>
<feature type="transmembrane region" description="Helical" evidence="7">
    <location>
        <begin position="514"/>
        <end position="535"/>
    </location>
</feature>